<accession>A0A6G8KUE9</accession>
<dbReference type="EMBL" id="CP035810">
    <property type="protein sequence ID" value="QIN28419.1"/>
    <property type="molecule type" value="Genomic_DNA"/>
</dbReference>
<dbReference type="PANTHER" id="PTHR48100:SF2">
    <property type="entry name" value="CONSERVED PROTEIN"/>
    <property type="match status" value="1"/>
</dbReference>
<proteinExistence type="predicted"/>
<dbReference type="InterPro" id="IPR013078">
    <property type="entry name" value="His_Pase_superF_clade-1"/>
</dbReference>
<dbReference type="Proteomes" id="UP000501518">
    <property type="component" value="Chromosome"/>
</dbReference>
<evidence type="ECO:0000313" key="1">
    <source>
        <dbReference type="EMBL" id="QIN28419.1"/>
    </source>
</evidence>
<dbReference type="InterPro" id="IPR001345">
    <property type="entry name" value="PG/BPGM_mutase_AS"/>
</dbReference>
<dbReference type="RefSeq" id="WP_165882935.1">
    <property type="nucleotide sequence ID" value="NZ_CP035810.1"/>
</dbReference>
<dbReference type="CDD" id="cd07067">
    <property type="entry name" value="HP_PGM_like"/>
    <property type="match status" value="1"/>
</dbReference>
<dbReference type="SUPFAM" id="SSF53254">
    <property type="entry name" value="Phosphoglycerate mutase-like"/>
    <property type="match status" value="1"/>
</dbReference>
<protein>
    <submittedName>
        <fullName evidence="1">Phosphoglycerate mutase</fullName>
    </submittedName>
</protein>
<dbReference type="SMART" id="SM00855">
    <property type="entry name" value="PGAM"/>
    <property type="match status" value="1"/>
</dbReference>
<dbReference type="KEGG" id="blut:EW640_03375"/>
<evidence type="ECO:0000313" key="2">
    <source>
        <dbReference type="Proteomes" id="UP000501518"/>
    </source>
</evidence>
<dbReference type="Gene3D" id="3.40.50.1240">
    <property type="entry name" value="Phosphoglycerate mutase-like"/>
    <property type="match status" value="1"/>
</dbReference>
<dbReference type="Pfam" id="PF00300">
    <property type="entry name" value="His_Phos_1"/>
    <property type="match status" value="1"/>
</dbReference>
<dbReference type="GO" id="GO:0005737">
    <property type="term" value="C:cytoplasm"/>
    <property type="evidence" value="ECO:0007669"/>
    <property type="project" value="TreeGrafter"/>
</dbReference>
<dbReference type="InterPro" id="IPR050275">
    <property type="entry name" value="PGM_Phosphatase"/>
</dbReference>
<dbReference type="PANTHER" id="PTHR48100">
    <property type="entry name" value="BROAD-SPECIFICITY PHOSPHATASE YOR283W-RELATED"/>
    <property type="match status" value="1"/>
</dbReference>
<dbReference type="GO" id="GO:0016791">
    <property type="term" value="F:phosphatase activity"/>
    <property type="evidence" value="ECO:0007669"/>
    <property type="project" value="TreeGrafter"/>
</dbReference>
<dbReference type="AlphaFoldDB" id="A0A6G8KUE9"/>
<dbReference type="PROSITE" id="PS00175">
    <property type="entry name" value="PG_MUTASE"/>
    <property type="match status" value="1"/>
</dbReference>
<gene>
    <name evidence="1" type="ORF">EW640_03375</name>
</gene>
<reference evidence="1 2" key="1">
    <citation type="submission" date="2019-02" db="EMBL/GenBank/DDBJ databases">
        <title>Complete Genome Sequence and Methylome Analysis of Brevibacterium luteolum NEB1784.</title>
        <authorList>
            <person name="Fomenkov A."/>
            <person name="Roberts R.J."/>
        </authorList>
    </citation>
    <scope>NUCLEOTIDE SEQUENCE [LARGE SCALE GENOMIC DNA]</scope>
    <source>
        <strain evidence="1 2">NEB1784</strain>
    </source>
</reference>
<name>A0A6G8KUE9_9MICO</name>
<organism evidence="1 2">
    <name type="scientific">Brevibacterium luteolum</name>
    <dbReference type="NCBI Taxonomy" id="199591"/>
    <lineage>
        <taxon>Bacteria</taxon>
        <taxon>Bacillati</taxon>
        <taxon>Actinomycetota</taxon>
        <taxon>Actinomycetes</taxon>
        <taxon>Micrococcales</taxon>
        <taxon>Brevibacteriaceae</taxon>
        <taxon>Brevibacterium</taxon>
    </lineage>
</organism>
<sequence length="226" mass="23486">MVHLVLIRHGESDANAAGLLAGRTPGVALTEAGRAQIRSLAGILPFATITALRHSPLMRCVQTTEELLGIITVGQTREDPGLAEVDYGQWSGQPLTSLKEHPEWVRVAESPSTMVFPGGESLQAAASRGIAAAEALVAELRQRTVASGEDEKTQEDSVGIIVSHGDIIKAILADALGSPLDRFQRIAVAPGSFSVISYPATGHPVVTAMSVTAGGRQAAPDLGGGR</sequence>
<dbReference type="InterPro" id="IPR029033">
    <property type="entry name" value="His_PPase_superfam"/>
</dbReference>